<dbReference type="Pfam" id="PF13577">
    <property type="entry name" value="SnoaL_4"/>
    <property type="match status" value="1"/>
</dbReference>
<reference evidence="2 3" key="1">
    <citation type="submission" date="2017-07" db="EMBL/GenBank/DDBJ databases">
        <title>First draft Genome Sequence of Nocardia cerradoensis isolated from human infection.</title>
        <authorList>
            <person name="Carrasco G."/>
        </authorList>
    </citation>
    <scope>NUCLEOTIDE SEQUENCE [LARGE SCALE GENOMIC DNA]</scope>
    <source>
        <strain evidence="2 3">CNM20130759</strain>
    </source>
</reference>
<name>A0A231H1L3_9NOCA</name>
<evidence type="ECO:0000259" key="1">
    <source>
        <dbReference type="Pfam" id="PF13577"/>
    </source>
</evidence>
<accession>A0A231H1L3</accession>
<organism evidence="2 3">
    <name type="scientific">Nocardia cerradoensis</name>
    <dbReference type="NCBI Taxonomy" id="85688"/>
    <lineage>
        <taxon>Bacteria</taxon>
        <taxon>Bacillati</taxon>
        <taxon>Actinomycetota</taxon>
        <taxon>Actinomycetes</taxon>
        <taxon>Mycobacteriales</taxon>
        <taxon>Nocardiaceae</taxon>
        <taxon>Nocardia</taxon>
    </lineage>
</organism>
<comment type="caution">
    <text evidence="2">The sequence shown here is derived from an EMBL/GenBank/DDBJ whole genome shotgun (WGS) entry which is preliminary data.</text>
</comment>
<dbReference type="InterPro" id="IPR037401">
    <property type="entry name" value="SnoaL-like"/>
</dbReference>
<evidence type="ECO:0000313" key="3">
    <source>
        <dbReference type="Proteomes" id="UP000215506"/>
    </source>
</evidence>
<dbReference type="AlphaFoldDB" id="A0A231H1L3"/>
<dbReference type="Gene3D" id="3.10.450.50">
    <property type="match status" value="1"/>
</dbReference>
<evidence type="ECO:0000313" key="2">
    <source>
        <dbReference type="EMBL" id="OXR42740.1"/>
    </source>
</evidence>
<dbReference type="GO" id="GO:0033988">
    <property type="term" value="F:bile-acid 7alpha-dehydratase activity"/>
    <property type="evidence" value="ECO:0007669"/>
    <property type="project" value="UniProtKB-EC"/>
</dbReference>
<keyword evidence="2" id="KW-0456">Lyase</keyword>
<sequence length="160" mass="17774">MDLVALEEIRALKYRYLRTLDLREWDEFADTLAADAVADYGSPSGGKPLQFQGRDAIVGYLSGAMSGTMITSHVCSHPEIAVDGDSASGSWCLEDTVIVPEHGIMIRGAAYYRDTYRRESDGRWRITSTGYQRNYEAMIPLSSIQGFTITASRWDPSVAH</sequence>
<dbReference type="Proteomes" id="UP000215506">
    <property type="component" value="Unassembled WGS sequence"/>
</dbReference>
<dbReference type="RefSeq" id="WP_039776897.1">
    <property type="nucleotide sequence ID" value="NZ_JAAXOR010000002.1"/>
</dbReference>
<gene>
    <name evidence="2" type="primary">baiE_2</name>
    <name evidence="2" type="ORF">B7C42_05077</name>
</gene>
<dbReference type="CDD" id="cd00531">
    <property type="entry name" value="NTF2_like"/>
    <property type="match status" value="1"/>
</dbReference>
<dbReference type="InterPro" id="IPR032710">
    <property type="entry name" value="NTF2-like_dom_sf"/>
</dbReference>
<dbReference type="EC" id="4.2.1.106" evidence="2"/>
<proteinExistence type="predicted"/>
<dbReference type="SUPFAM" id="SSF54427">
    <property type="entry name" value="NTF2-like"/>
    <property type="match status" value="1"/>
</dbReference>
<keyword evidence="3" id="KW-1185">Reference proteome</keyword>
<protein>
    <submittedName>
        <fullName evidence="2">Bile acid 7-alpha dehydratase</fullName>
        <ecNumber evidence="2">4.2.1.106</ecNumber>
    </submittedName>
</protein>
<feature type="domain" description="SnoaL-like" evidence="1">
    <location>
        <begin position="5"/>
        <end position="128"/>
    </location>
</feature>
<dbReference type="EMBL" id="NGAF01000012">
    <property type="protein sequence ID" value="OXR42740.1"/>
    <property type="molecule type" value="Genomic_DNA"/>
</dbReference>